<dbReference type="EMBL" id="JAIWYP010000002">
    <property type="protein sequence ID" value="KAH3871970.1"/>
    <property type="molecule type" value="Genomic_DNA"/>
</dbReference>
<evidence type="ECO:0000313" key="1">
    <source>
        <dbReference type="EMBL" id="KAH3871970.1"/>
    </source>
</evidence>
<proteinExistence type="predicted"/>
<evidence type="ECO:0000313" key="2">
    <source>
        <dbReference type="Proteomes" id="UP000828390"/>
    </source>
</evidence>
<reference evidence="1" key="2">
    <citation type="submission" date="2020-11" db="EMBL/GenBank/DDBJ databases">
        <authorList>
            <person name="McCartney M.A."/>
            <person name="Auch B."/>
            <person name="Kono T."/>
            <person name="Mallez S."/>
            <person name="Becker A."/>
            <person name="Gohl D.M."/>
            <person name="Silverstein K.A.T."/>
            <person name="Koren S."/>
            <person name="Bechman K.B."/>
            <person name="Herman A."/>
            <person name="Abrahante J.E."/>
            <person name="Garbe J."/>
        </authorList>
    </citation>
    <scope>NUCLEOTIDE SEQUENCE</scope>
    <source>
        <strain evidence="1">Duluth1</strain>
        <tissue evidence="1">Whole animal</tissue>
    </source>
</reference>
<name>A0A9D4M727_DREPO</name>
<protein>
    <submittedName>
        <fullName evidence="1">Uncharacterized protein</fullName>
    </submittedName>
</protein>
<accession>A0A9D4M727</accession>
<sequence>MSLSSRKMANMEMYLNQTVEGMASFQRNLHAFENMTEMHLDELEQFTENTFKLLVEAHDINMCLSDL</sequence>
<dbReference type="AlphaFoldDB" id="A0A9D4M727"/>
<organism evidence="1 2">
    <name type="scientific">Dreissena polymorpha</name>
    <name type="common">Zebra mussel</name>
    <name type="synonym">Mytilus polymorpha</name>
    <dbReference type="NCBI Taxonomy" id="45954"/>
    <lineage>
        <taxon>Eukaryota</taxon>
        <taxon>Metazoa</taxon>
        <taxon>Spiralia</taxon>
        <taxon>Lophotrochozoa</taxon>
        <taxon>Mollusca</taxon>
        <taxon>Bivalvia</taxon>
        <taxon>Autobranchia</taxon>
        <taxon>Heteroconchia</taxon>
        <taxon>Euheterodonta</taxon>
        <taxon>Imparidentia</taxon>
        <taxon>Neoheterodontei</taxon>
        <taxon>Myida</taxon>
        <taxon>Dreissenoidea</taxon>
        <taxon>Dreissenidae</taxon>
        <taxon>Dreissena</taxon>
    </lineage>
</organism>
<dbReference type="Proteomes" id="UP000828390">
    <property type="component" value="Unassembled WGS sequence"/>
</dbReference>
<reference evidence="1" key="1">
    <citation type="journal article" date="2019" name="bioRxiv">
        <title>The Genome of the Zebra Mussel, Dreissena polymorpha: A Resource for Invasive Species Research.</title>
        <authorList>
            <person name="McCartney M.A."/>
            <person name="Auch B."/>
            <person name="Kono T."/>
            <person name="Mallez S."/>
            <person name="Zhang Y."/>
            <person name="Obille A."/>
            <person name="Becker A."/>
            <person name="Abrahante J.E."/>
            <person name="Garbe J."/>
            <person name="Badalamenti J.P."/>
            <person name="Herman A."/>
            <person name="Mangelson H."/>
            <person name="Liachko I."/>
            <person name="Sullivan S."/>
            <person name="Sone E.D."/>
            <person name="Koren S."/>
            <person name="Silverstein K.A.T."/>
            <person name="Beckman K.B."/>
            <person name="Gohl D.M."/>
        </authorList>
    </citation>
    <scope>NUCLEOTIDE SEQUENCE</scope>
    <source>
        <strain evidence="1">Duluth1</strain>
        <tissue evidence="1">Whole animal</tissue>
    </source>
</reference>
<keyword evidence="2" id="KW-1185">Reference proteome</keyword>
<gene>
    <name evidence="1" type="ORF">DPMN_035185</name>
</gene>
<comment type="caution">
    <text evidence="1">The sequence shown here is derived from an EMBL/GenBank/DDBJ whole genome shotgun (WGS) entry which is preliminary data.</text>
</comment>